<feature type="domain" description="Aromatic amino acid beta-eliminating lyase/threonine aldolase" evidence="6">
    <location>
        <begin position="14"/>
        <end position="295"/>
    </location>
</feature>
<dbReference type="InterPro" id="IPR015421">
    <property type="entry name" value="PyrdxlP-dep_Trfase_major"/>
</dbReference>
<dbReference type="AlphaFoldDB" id="A0A9W8CRE5"/>
<dbReference type="PANTHER" id="PTHR48097">
    <property type="entry name" value="L-THREONINE ALDOLASE-RELATED"/>
    <property type="match status" value="1"/>
</dbReference>
<comment type="caution">
    <text evidence="7">The sequence shown here is derived from an EMBL/GenBank/DDBJ whole genome shotgun (WGS) entry which is preliminary data.</text>
</comment>
<dbReference type="Proteomes" id="UP001149813">
    <property type="component" value="Unassembled WGS sequence"/>
</dbReference>
<dbReference type="InterPro" id="IPR023603">
    <property type="entry name" value="Low_specificity_L-TA-like"/>
</dbReference>
<protein>
    <submittedName>
        <fullName evidence="7">Threonine aldolase</fullName>
        <ecNumber evidence="7">4.1.2.48</ecNumber>
    </submittedName>
</protein>
<dbReference type="NCBIfam" id="NF041359">
    <property type="entry name" value="GntG_guanitoxin"/>
    <property type="match status" value="1"/>
</dbReference>
<dbReference type="InterPro" id="IPR015424">
    <property type="entry name" value="PyrdxlP-dep_Trfase"/>
</dbReference>
<accession>A0A9W8CRE5</accession>
<evidence type="ECO:0000256" key="5">
    <source>
        <dbReference type="PIRSR" id="PIRSR017617-1"/>
    </source>
</evidence>
<evidence type="ECO:0000256" key="3">
    <source>
        <dbReference type="ARBA" id="ARBA00022898"/>
    </source>
</evidence>
<dbReference type="FunFam" id="3.40.640.10:FF:000030">
    <property type="entry name" value="Low-specificity L-threonine aldolase"/>
    <property type="match status" value="1"/>
</dbReference>
<evidence type="ECO:0000313" key="7">
    <source>
        <dbReference type="EMBL" id="KAJ1721048.1"/>
    </source>
</evidence>
<dbReference type="EMBL" id="JANBOJ010000202">
    <property type="protein sequence ID" value="KAJ1721048.1"/>
    <property type="molecule type" value="Genomic_DNA"/>
</dbReference>
<evidence type="ECO:0000259" key="6">
    <source>
        <dbReference type="Pfam" id="PF01212"/>
    </source>
</evidence>
<keyword evidence="3" id="KW-0663">Pyridoxal phosphate</keyword>
<evidence type="ECO:0000256" key="4">
    <source>
        <dbReference type="ARBA" id="ARBA00023239"/>
    </source>
</evidence>
<comment type="similarity">
    <text evidence="2">Belongs to the threonine aldolase family.</text>
</comment>
<comment type="cofactor">
    <cofactor evidence="1">
        <name>pyridoxal 5'-phosphate</name>
        <dbReference type="ChEBI" id="CHEBI:597326"/>
    </cofactor>
</comment>
<dbReference type="GO" id="GO:0006567">
    <property type="term" value="P:L-threonine catabolic process"/>
    <property type="evidence" value="ECO:0007669"/>
    <property type="project" value="TreeGrafter"/>
</dbReference>
<reference evidence="7" key="1">
    <citation type="submission" date="2022-07" db="EMBL/GenBank/DDBJ databases">
        <title>Phylogenomic reconstructions and comparative analyses of Kickxellomycotina fungi.</title>
        <authorList>
            <person name="Reynolds N.K."/>
            <person name="Stajich J.E."/>
            <person name="Barry K."/>
            <person name="Grigoriev I.V."/>
            <person name="Crous P."/>
            <person name="Smith M.E."/>
        </authorList>
    </citation>
    <scope>NUCLEOTIDE SEQUENCE</scope>
    <source>
        <strain evidence="7">NBRC 32514</strain>
    </source>
</reference>
<dbReference type="EC" id="4.1.2.48" evidence="7"/>
<dbReference type="Gene3D" id="3.90.1150.10">
    <property type="entry name" value="Aspartate Aminotransferase, domain 1"/>
    <property type="match status" value="1"/>
</dbReference>
<dbReference type="InterPro" id="IPR015422">
    <property type="entry name" value="PyrdxlP-dep_Trfase_small"/>
</dbReference>
<evidence type="ECO:0000256" key="1">
    <source>
        <dbReference type="ARBA" id="ARBA00001933"/>
    </source>
</evidence>
<dbReference type="OrthoDB" id="10261951at2759"/>
<dbReference type="GO" id="GO:0005829">
    <property type="term" value="C:cytosol"/>
    <property type="evidence" value="ECO:0007669"/>
    <property type="project" value="TreeGrafter"/>
</dbReference>
<keyword evidence="8" id="KW-1185">Reference proteome</keyword>
<dbReference type="GO" id="GO:0006545">
    <property type="term" value="P:glycine biosynthetic process"/>
    <property type="evidence" value="ECO:0007669"/>
    <property type="project" value="TreeGrafter"/>
</dbReference>
<sequence>MLKLPAYTATPNWDMSSDTVTRPSGEMLAAMLAAPVGDDVFHEDPTVVALEQRIAALCNKPAALFCTSSTLSNQLAIRTHLCSPPESLICHAQSHIFQHESAGASMHSQAMMIPVAPATTDNLTVEDVRRAFVWPEPVGLSAPTNLVALENTLSGALMPIEDIRAISEFTRAQGAKVHLDGSRLWNAAVAEGRELSAYATHVDSLNLCLSKGMGCPVGAMLVGDEAFIERARRFRKAFGGGWRQAGILAAAGLYAIEHVWPTMRESHRLAKKLADALAALGFVLVLPPDTNMVVVEGPPAVASSATMLIDSVQERGVRLSPVYQGSLRIVLHHQISEECVDIVIDTARRMFG</sequence>
<dbReference type="PANTHER" id="PTHR48097:SF9">
    <property type="entry name" value="L-THREONINE ALDOLASE"/>
    <property type="match status" value="1"/>
</dbReference>
<feature type="modified residue" description="N6-(pyridoxal phosphate)lysine" evidence="5">
    <location>
        <position position="211"/>
    </location>
</feature>
<proteinExistence type="inferred from homology"/>
<evidence type="ECO:0000313" key="8">
    <source>
        <dbReference type="Proteomes" id="UP001149813"/>
    </source>
</evidence>
<gene>
    <name evidence="7" type="primary">GLY1</name>
    <name evidence="7" type="ORF">LPJ53_004378</name>
</gene>
<organism evidence="7 8">
    <name type="scientific">Coemansia erecta</name>
    <dbReference type="NCBI Taxonomy" id="147472"/>
    <lineage>
        <taxon>Eukaryota</taxon>
        <taxon>Fungi</taxon>
        <taxon>Fungi incertae sedis</taxon>
        <taxon>Zoopagomycota</taxon>
        <taxon>Kickxellomycotina</taxon>
        <taxon>Kickxellomycetes</taxon>
        <taxon>Kickxellales</taxon>
        <taxon>Kickxellaceae</taxon>
        <taxon>Coemansia</taxon>
    </lineage>
</organism>
<dbReference type="GO" id="GO:0008732">
    <property type="term" value="F:L-allo-threonine aldolase activity"/>
    <property type="evidence" value="ECO:0007669"/>
    <property type="project" value="TreeGrafter"/>
</dbReference>
<evidence type="ECO:0000256" key="2">
    <source>
        <dbReference type="ARBA" id="ARBA00006966"/>
    </source>
</evidence>
<keyword evidence="4 7" id="KW-0456">Lyase</keyword>
<name>A0A9W8CRE5_9FUNG</name>
<dbReference type="PIRSF" id="PIRSF017617">
    <property type="entry name" value="Thr_aldolase"/>
    <property type="match status" value="1"/>
</dbReference>
<dbReference type="Gene3D" id="3.40.640.10">
    <property type="entry name" value="Type I PLP-dependent aspartate aminotransferase-like (Major domain)"/>
    <property type="match status" value="1"/>
</dbReference>
<dbReference type="SUPFAM" id="SSF53383">
    <property type="entry name" value="PLP-dependent transferases"/>
    <property type="match status" value="1"/>
</dbReference>
<dbReference type="Pfam" id="PF01212">
    <property type="entry name" value="Beta_elim_lyase"/>
    <property type="match status" value="1"/>
</dbReference>
<dbReference type="InterPro" id="IPR001597">
    <property type="entry name" value="ArAA_b-elim_lyase/Thr_aldolase"/>
</dbReference>